<dbReference type="EC" id="6.1.1.5" evidence="1"/>
<evidence type="ECO:0000256" key="7">
    <source>
        <dbReference type="ARBA" id="ARBA00048359"/>
    </source>
</evidence>
<evidence type="ECO:0000256" key="1">
    <source>
        <dbReference type="ARBA" id="ARBA00013165"/>
    </source>
</evidence>
<dbReference type="GO" id="GO:0002161">
    <property type="term" value="F:aminoacyl-tRNA deacylase activity"/>
    <property type="evidence" value="ECO:0007669"/>
    <property type="project" value="InterPro"/>
</dbReference>
<dbReference type="Pfam" id="PF08264">
    <property type="entry name" value="Anticodon_1"/>
    <property type="match status" value="1"/>
</dbReference>
<organism evidence="10">
    <name type="scientific">Satyrvirus sp</name>
    <dbReference type="NCBI Taxonomy" id="2487771"/>
    <lineage>
        <taxon>Viruses</taxon>
        <taxon>Varidnaviria</taxon>
        <taxon>Bamfordvirae</taxon>
        <taxon>Nucleocytoviricota</taxon>
        <taxon>Megaviricetes</taxon>
        <taxon>Imitervirales</taxon>
        <taxon>Mimiviridae</taxon>
        <taxon>Megamimivirinae</taxon>
    </lineage>
</organism>
<dbReference type="Pfam" id="PF00133">
    <property type="entry name" value="tRNA-synt_1"/>
    <property type="match status" value="1"/>
</dbReference>
<dbReference type="GO" id="GO:0004822">
    <property type="term" value="F:isoleucine-tRNA ligase activity"/>
    <property type="evidence" value="ECO:0007669"/>
    <property type="project" value="UniProtKB-EC"/>
</dbReference>
<keyword evidence="2" id="KW-0436">Ligase</keyword>
<dbReference type="InterPro" id="IPR009080">
    <property type="entry name" value="tRNAsynth_Ia_anticodon-bd"/>
</dbReference>
<dbReference type="Gene3D" id="1.10.730.10">
    <property type="entry name" value="Isoleucyl-tRNA Synthetase, Domain 1"/>
    <property type="match status" value="1"/>
</dbReference>
<keyword evidence="6 10" id="KW-0030">Aminoacyl-tRNA synthetase</keyword>
<dbReference type="Pfam" id="PF19302">
    <property type="entry name" value="DUF5915"/>
    <property type="match status" value="1"/>
</dbReference>
<evidence type="ECO:0000256" key="6">
    <source>
        <dbReference type="ARBA" id="ARBA00023146"/>
    </source>
</evidence>
<reference evidence="10" key="1">
    <citation type="submission" date="2018-10" db="EMBL/GenBank/DDBJ databases">
        <title>Hidden diversity of soil giant viruses.</title>
        <authorList>
            <person name="Schulz F."/>
            <person name="Alteio L."/>
            <person name="Goudeau D."/>
            <person name="Ryan E.M."/>
            <person name="Malmstrom R.R."/>
            <person name="Blanchard J."/>
            <person name="Woyke T."/>
        </authorList>
    </citation>
    <scope>NUCLEOTIDE SEQUENCE</scope>
    <source>
        <strain evidence="10">SAV1</strain>
    </source>
</reference>
<proteinExistence type="predicted"/>
<dbReference type="PANTHER" id="PTHR42780:SF1">
    <property type="entry name" value="ISOLEUCINE--TRNA LIGASE, CYTOPLASMIC"/>
    <property type="match status" value="1"/>
</dbReference>
<dbReference type="PANTHER" id="PTHR42780">
    <property type="entry name" value="SOLEUCYL-TRNA SYNTHETASE"/>
    <property type="match status" value="1"/>
</dbReference>
<feature type="domain" description="Methionyl/Valyl/Leucyl/Isoleucyl-tRNA synthetase anticodon-binding" evidence="9">
    <location>
        <begin position="653"/>
        <end position="806"/>
    </location>
</feature>
<gene>
    <name evidence="10" type="ORF">Satyrvirus37_8</name>
</gene>
<keyword evidence="4" id="KW-0067">ATP-binding</keyword>
<name>A0A3G5AIY2_9VIRU</name>
<keyword evidence="5" id="KW-0648">Protein biosynthesis</keyword>
<dbReference type="InterPro" id="IPR002300">
    <property type="entry name" value="aa-tRNA-synth_Ia"/>
</dbReference>
<dbReference type="InterPro" id="IPR013155">
    <property type="entry name" value="M/V/L/I-tRNA-synth_anticd-bd"/>
</dbReference>
<dbReference type="NCBIfam" id="TIGR00392">
    <property type="entry name" value="ileS"/>
    <property type="match status" value="1"/>
</dbReference>
<evidence type="ECO:0000256" key="5">
    <source>
        <dbReference type="ARBA" id="ARBA00022917"/>
    </source>
</evidence>
<accession>A0A3G5AIY2</accession>
<dbReference type="SUPFAM" id="SSF52374">
    <property type="entry name" value="Nucleotidylyl transferase"/>
    <property type="match status" value="1"/>
</dbReference>
<evidence type="ECO:0000256" key="3">
    <source>
        <dbReference type="ARBA" id="ARBA00022741"/>
    </source>
</evidence>
<evidence type="ECO:0000259" key="9">
    <source>
        <dbReference type="Pfam" id="PF08264"/>
    </source>
</evidence>
<comment type="catalytic activity">
    <reaction evidence="7">
        <text>tRNA(Ile) + L-isoleucine + ATP = L-isoleucyl-tRNA(Ile) + AMP + diphosphate</text>
        <dbReference type="Rhea" id="RHEA:11060"/>
        <dbReference type="Rhea" id="RHEA-COMP:9666"/>
        <dbReference type="Rhea" id="RHEA-COMP:9695"/>
        <dbReference type="ChEBI" id="CHEBI:30616"/>
        <dbReference type="ChEBI" id="CHEBI:33019"/>
        <dbReference type="ChEBI" id="CHEBI:58045"/>
        <dbReference type="ChEBI" id="CHEBI:78442"/>
        <dbReference type="ChEBI" id="CHEBI:78528"/>
        <dbReference type="ChEBI" id="CHEBI:456215"/>
        <dbReference type="EC" id="6.1.1.5"/>
    </reaction>
</comment>
<dbReference type="SUPFAM" id="SSF47323">
    <property type="entry name" value="Anticodon-binding domain of a subclass of class I aminoacyl-tRNA synthetases"/>
    <property type="match status" value="1"/>
</dbReference>
<evidence type="ECO:0000313" key="10">
    <source>
        <dbReference type="EMBL" id="AYV85763.1"/>
    </source>
</evidence>
<dbReference type="InterPro" id="IPR009008">
    <property type="entry name" value="Val/Leu/Ile-tRNA-synth_edit"/>
</dbReference>
<dbReference type="InterPro" id="IPR002301">
    <property type="entry name" value="Ile-tRNA-ligase"/>
</dbReference>
<evidence type="ECO:0000256" key="2">
    <source>
        <dbReference type="ARBA" id="ARBA00022598"/>
    </source>
</evidence>
<feature type="domain" description="Aminoacyl-tRNA synthetase class Ia" evidence="8">
    <location>
        <begin position="1"/>
        <end position="596"/>
    </location>
</feature>
<dbReference type="Gene3D" id="3.40.50.620">
    <property type="entry name" value="HUPs"/>
    <property type="match status" value="2"/>
</dbReference>
<dbReference type="PRINTS" id="PR00984">
    <property type="entry name" value="TRNASYNTHILE"/>
</dbReference>
<evidence type="ECO:0000256" key="4">
    <source>
        <dbReference type="ARBA" id="ARBA00022840"/>
    </source>
</evidence>
<dbReference type="InterPro" id="IPR014729">
    <property type="entry name" value="Rossmann-like_a/b/a_fold"/>
</dbReference>
<dbReference type="SUPFAM" id="SSF50677">
    <property type="entry name" value="ValRS/IleRS/LeuRS editing domain"/>
    <property type="match status" value="1"/>
</dbReference>
<sequence>MKGFKVPRWFGFDTHGIPIEMKAKEIIGYNTKTELLEYGIGEHNKICRNMILECAEHWYSDFERIGRWVDREREYKTMDTKYMESVIWVFGELYKKGMIFEGYKVVPFSTGCCTPLSHFEAKQNYKDITDISVTCCFEIVSTDHSVFKHDTSHPTYILVWTTTPWTLPGNLAICTCINGEIVYAFDEKLKSFILVSKEKFFSSYSKFKYSNTERFKNVKIINSNDLVGAEYKPPFDYFWPNTTNHQFAERPFRVVSDPYVKDSGTGSGTGFVHLNPTHGEDDFRVCCKYNIVDIKNSKNNLVDIINDDGFFTSTIKDFEGLYVKNADKEIIEILKKKNLLFDSCPYTHSYPFCYRTNTPLIYKLISGWFLNASNEDFRKKMVLNNKKINWMPSSVGTKRFDNWLHESVDWCISRNRYWGTPIPIWKSDDGEEIVCISSVKELQELSGTDGITDLHIEHIDKIKIQSKKGKGLLSRVYGVLDCWFESGAMPYGQIHFPFENKKMIDTNCEFISDFITESVDQTRGWFYTLTVLATALFDKPAFGNVIVTGLVNAEDGTKISKSKKNYTDPSILLDKYGADAVRFYLLSTPVVKAESIKFKENEISDIQQNSIVKIYNIALFLVEKINFYNGLYPGDTINYPTKTDLENMGNILDRWIINKTGLLCIDVENDMKNYKINGVALKILAYINQLTNWYLTLARERIKGIVSRFNSGDIKDWKESIQTLLFVLHQFIRISAPILPFTTEIIYTMVKPFLDIKKESIHLDCYPDKSEFVFEECLEKKFDIIQQIICLIREARHQLKFDKRRPVGYVEIGCLDSNHWTTIQDILGYIKSESNIMHVKKLDYENLIIYKAEPICTDLSSYLKEINEIKKMKQILEFIRKLNSCEIIQFQTNGKIIDPTTNITIESRFFNITCELVHKVPSMMIKNGIIVRLDTSYEDEIKNEHLTRLINRAIQMHRKKTNLKVWNIIKLSYSCTSKNLLEFINSNINNFISQNTLSFTYIDKDSMDQIQSNKTEHKIIDDGLFISTG</sequence>
<protein>
    <recommendedName>
        <fullName evidence="1">isoleucine--tRNA ligase</fullName>
        <ecNumber evidence="1">6.1.1.5</ecNumber>
    </recommendedName>
</protein>
<dbReference type="GO" id="GO:0005524">
    <property type="term" value="F:ATP binding"/>
    <property type="evidence" value="ECO:0007669"/>
    <property type="project" value="UniProtKB-KW"/>
</dbReference>
<dbReference type="EMBL" id="MK072473">
    <property type="protein sequence ID" value="AYV85763.1"/>
    <property type="molecule type" value="Genomic_DNA"/>
</dbReference>
<evidence type="ECO:0000259" key="8">
    <source>
        <dbReference type="Pfam" id="PF00133"/>
    </source>
</evidence>
<dbReference type="InterPro" id="IPR023586">
    <property type="entry name" value="Ile-tRNA-ligase_type2"/>
</dbReference>
<keyword evidence="3" id="KW-0547">Nucleotide-binding</keyword>